<feature type="compositionally biased region" description="Basic and acidic residues" evidence="1">
    <location>
        <begin position="1"/>
        <end position="13"/>
    </location>
</feature>
<evidence type="ECO:0000313" key="2">
    <source>
        <dbReference type="EMBL" id="QXJ24942.1"/>
    </source>
</evidence>
<reference evidence="2" key="1">
    <citation type="submission" date="2020-07" db="EMBL/GenBank/DDBJ databases">
        <authorList>
            <person name="Tarantini F.S."/>
            <person name="Hong K.W."/>
            <person name="Chan K.G."/>
        </authorList>
    </citation>
    <scope>NUCLEOTIDE SEQUENCE</scope>
    <source>
        <strain evidence="2">32-07</strain>
    </source>
</reference>
<feature type="region of interest" description="Disordered" evidence="1">
    <location>
        <begin position="1"/>
        <end position="28"/>
    </location>
</feature>
<sequence>MRFDEKYAEDTLTARRTSYSTDLRRSADPDVRKYRVDSLRTLERRENDGIDKVSRFLAEEDAQAVGTGPRLTAAHAHTGEPLTLVTEAISSTCQFSATGAIVQNDVRVWLKALVPQASPQVTVDYRYYSESRPGVLDIEPIFGCDVVRRSENSAGGVLATLELPKRLGSDDGIYVFAYRVRVNSEARAEPVLSWSPLTGHTRRIEFQLLFDPRMTPSRVWWFRAASDTTGELEPDTADMQHLERLDRGSYVYKIFDGRPLEPLLNYGVAWSWDP</sequence>
<dbReference type="EMBL" id="CP059572">
    <property type="protein sequence ID" value="QXJ24942.1"/>
    <property type="molecule type" value="Genomic_DNA"/>
</dbReference>
<gene>
    <name evidence="2" type="ORF">AGRA3207_006361</name>
</gene>
<organism evidence="2 3">
    <name type="scientific">Actinomadura graeca</name>
    <dbReference type="NCBI Taxonomy" id="2750812"/>
    <lineage>
        <taxon>Bacteria</taxon>
        <taxon>Bacillati</taxon>
        <taxon>Actinomycetota</taxon>
        <taxon>Actinomycetes</taxon>
        <taxon>Streptosporangiales</taxon>
        <taxon>Thermomonosporaceae</taxon>
        <taxon>Actinomadura</taxon>
    </lineage>
</organism>
<accession>A0ABX8R5E1</accession>
<name>A0ABX8R5E1_9ACTN</name>
<evidence type="ECO:0000256" key="1">
    <source>
        <dbReference type="SAM" id="MobiDB-lite"/>
    </source>
</evidence>
<keyword evidence="3" id="KW-1185">Reference proteome</keyword>
<dbReference type="Proteomes" id="UP001049518">
    <property type="component" value="Chromosome"/>
</dbReference>
<proteinExistence type="predicted"/>
<protein>
    <submittedName>
        <fullName evidence="2">Uncharacterized protein</fullName>
    </submittedName>
</protein>
<evidence type="ECO:0000313" key="3">
    <source>
        <dbReference type="Proteomes" id="UP001049518"/>
    </source>
</evidence>
<dbReference type="RefSeq" id="WP_231330844.1">
    <property type="nucleotide sequence ID" value="NZ_CP059572.1"/>
</dbReference>